<feature type="transmembrane region" description="Helical" evidence="1">
    <location>
        <begin position="104"/>
        <end position="128"/>
    </location>
</feature>
<evidence type="ECO:0000256" key="1">
    <source>
        <dbReference type="SAM" id="Phobius"/>
    </source>
</evidence>
<dbReference type="Proteomes" id="UP001171902">
    <property type="component" value="Unassembled WGS sequence"/>
</dbReference>
<sequence>MRAFKFSAAALALAIWFALAAAVVVWCVSYLFWGEYHQVTVLDDGASPNCVGTWCSDGTWMRSPATYEGDGGTETITVLADFEPGMEPQILIGPLPGLGLTSRFMAVMPLVIAGPAVLTSGLANVAFWSSRRDD</sequence>
<feature type="chain" id="PRO_5045032400" evidence="2">
    <location>
        <begin position="21"/>
        <end position="134"/>
    </location>
</feature>
<evidence type="ECO:0000313" key="5">
    <source>
        <dbReference type="Proteomes" id="UP001171902"/>
    </source>
</evidence>
<evidence type="ECO:0000313" key="3">
    <source>
        <dbReference type="EMBL" id="MDN3241272.1"/>
    </source>
</evidence>
<organism evidence="3 5">
    <name type="scientific">Glycomyces tritici</name>
    <dbReference type="NCBI Taxonomy" id="2665176"/>
    <lineage>
        <taxon>Bacteria</taxon>
        <taxon>Bacillati</taxon>
        <taxon>Actinomycetota</taxon>
        <taxon>Actinomycetes</taxon>
        <taxon>Glycomycetales</taxon>
        <taxon>Glycomycetaceae</taxon>
        <taxon>Glycomyces</taxon>
    </lineage>
</organism>
<dbReference type="EMBL" id="JAUEMJ010000012">
    <property type="protein sequence ID" value="MDN3243295.1"/>
    <property type="molecule type" value="Genomic_DNA"/>
</dbReference>
<reference evidence="3" key="1">
    <citation type="submission" date="2023-06" db="EMBL/GenBank/DDBJ databases">
        <title>Gycomyces niveus sp.nov., a novel actinomycete isolated from soil in Shouguang.</title>
        <authorList>
            <person name="Yang X."/>
            <person name="Zhao J."/>
        </authorList>
    </citation>
    <scope>NUCLEOTIDE SEQUENCE</scope>
    <source>
        <strain evidence="3">NEAU C2</strain>
    </source>
</reference>
<evidence type="ECO:0000256" key="2">
    <source>
        <dbReference type="SAM" id="SignalP"/>
    </source>
</evidence>
<dbReference type="EMBL" id="JAUEMJ010000004">
    <property type="protein sequence ID" value="MDN3241272.1"/>
    <property type="molecule type" value="Genomic_DNA"/>
</dbReference>
<keyword evidence="1" id="KW-1133">Transmembrane helix</keyword>
<name>A0ABT7YRJ4_9ACTN</name>
<proteinExistence type="predicted"/>
<keyword evidence="1" id="KW-0812">Transmembrane</keyword>
<protein>
    <submittedName>
        <fullName evidence="3">Uncharacterized protein</fullName>
    </submittedName>
</protein>
<comment type="caution">
    <text evidence="3">The sequence shown here is derived from an EMBL/GenBank/DDBJ whole genome shotgun (WGS) entry which is preliminary data.</text>
</comment>
<keyword evidence="5" id="KW-1185">Reference proteome</keyword>
<dbReference type="RefSeq" id="WP_289958182.1">
    <property type="nucleotide sequence ID" value="NZ_JAUEMJ010000004.1"/>
</dbReference>
<accession>A0ABT7YRJ4</accession>
<keyword evidence="2" id="KW-0732">Signal</keyword>
<keyword evidence="1" id="KW-0472">Membrane</keyword>
<evidence type="ECO:0000313" key="4">
    <source>
        <dbReference type="EMBL" id="MDN3243295.1"/>
    </source>
</evidence>
<feature type="signal peptide" evidence="2">
    <location>
        <begin position="1"/>
        <end position="20"/>
    </location>
</feature>
<gene>
    <name evidence="3" type="ORF">QWI33_16215</name>
    <name evidence="4" type="ORF">QWI33_26505</name>
</gene>